<dbReference type="RefSeq" id="WP_310470396.1">
    <property type="nucleotide sequence ID" value="NZ_CP136522.1"/>
</dbReference>
<feature type="domain" description="RecF/RecN/SMC N-terminal" evidence="11">
    <location>
        <begin position="2"/>
        <end position="507"/>
    </location>
</feature>
<reference evidence="12 13" key="1">
    <citation type="submission" date="2023-10" db="EMBL/GenBank/DDBJ databases">
        <title>Complete genome sequence of Shewanella sp. DAU334.</title>
        <authorList>
            <person name="Lee Y.-S."/>
            <person name="Jeong H.-R."/>
            <person name="Hwang E.-J."/>
            <person name="Choi Y.-L."/>
            <person name="Kim G.-D."/>
        </authorList>
    </citation>
    <scope>NUCLEOTIDE SEQUENCE [LARGE SCALE GENOMIC DNA]</scope>
    <source>
        <strain evidence="12 13">DAU334</strain>
    </source>
</reference>
<evidence type="ECO:0000256" key="4">
    <source>
        <dbReference type="ARBA" id="ARBA00022741"/>
    </source>
</evidence>
<evidence type="ECO:0000256" key="3">
    <source>
        <dbReference type="ARBA" id="ARBA00021315"/>
    </source>
</evidence>
<protein>
    <recommendedName>
        <fullName evidence="3 9">DNA repair protein RecN</fullName>
    </recommendedName>
    <alternativeName>
        <fullName evidence="8 9">Recombination protein N</fullName>
    </alternativeName>
</protein>
<evidence type="ECO:0000313" key="12">
    <source>
        <dbReference type="EMBL" id="WOT06127.1"/>
    </source>
</evidence>
<dbReference type="InterPro" id="IPR003395">
    <property type="entry name" value="RecF/RecN/SMC_N"/>
</dbReference>
<keyword evidence="6" id="KW-0067">ATP-binding</keyword>
<evidence type="ECO:0000313" key="13">
    <source>
        <dbReference type="Proteomes" id="UP001529491"/>
    </source>
</evidence>
<proteinExistence type="inferred from homology"/>
<dbReference type="CDD" id="cd03241">
    <property type="entry name" value="ABC_RecN"/>
    <property type="match status" value="2"/>
</dbReference>
<evidence type="ECO:0000256" key="2">
    <source>
        <dbReference type="ARBA" id="ARBA00009441"/>
    </source>
</evidence>
<gene>
    <name evidence="12" type="primary">recN</name>
    <name evidence="12" type="ORF">RGE70_04755</name>
</gene>
<evidence type="ECO:0000256" key="8">
    <source>
        <dbReference type="ARBA" id="ARBA00033408"/>
    </source>
</evidence>
<keyword evidence="10" id="KW-0175">Coiled coil</keyword>
<dbReference type="NCBIfam" id="NF008121">
    <property type="entry name" value="PRK10869.1"/>
    <property type="match status" value="1"/>
</dbReference>
<accession>A0ABZ0K0N6</accession>
<name>A0ABZ0K0N6_9GAMM</name>
<keyword evidence="4" id="KW-0547">Nucleotide-binding</keyword>
<feature type="coiled-coil region" evidence="10">
    <location>
        <begin position="298"/>
        <end position="356"/>
    </location>
</feature>
<dbReference type="EMBL" id="CP136522">
    <property type="protein sequence ID" value="WOT06127.1"/>
    <property type="molecule type" value="Genomic_DNA"/>
</dbReference>
<dbReference type="SUPFAM" id="SSF52540">
    <property type="entry name" value="P-loop containing nucleoside triphosphate hydrolases"/>
    <property type="match status" value="2"/>
</dbReference>
<dbReference type="PIRSF" id="PIRSF003128">
    <property type="entry name" value="RecN"/>
    <property type="match status" value="1"/>
</dbReference>
<comment type="similarity">
    <text evidence="2 9">Belongs to the RecN family.</text>
</comment>
<dbReference type="InterPro" id="IPR027417">
    <property type="entry name" value="P-loop_NTPase"/>
</dbReference>
<keyword evidence="7 9" id="KW-0234">DNA repair</keyword>
<evidence type="ECO:0000256" key="6">
    <source>
        <dbReference type="ARBA" id="ARBA00022840"/>
    </source>
</evidence>
<dbReference type="Gene3D" id="3.40.50.300">
    <property type="entry name" value="P-loop containing nucleotide triphosphate hydrolases"/>
    <property type="match status" value="2"/>
</dbReference>
<organism evidence="12 13">
    <name type="scientific">Shewanella youngdeokensis</name>
    <dbReference type="NCBI Taxonomy" id="2999068"/>
    <lineage>
        <taxon>Bacteria</taxon>
        <taxon>Pseudomonadati</taxon>
        <taxon>Pseudomonadota</taxon>
        <taxon>Gammaproteobacteria</taxon>
        <taxon>Alteromonadales</taxon>
        <taxon>Shewanellaceae</taxon>
        <taxon>Shewanella</taxon>
    </lineage>
</organism>
<comment type="function">
    <text evidence="1 9">May be involved in recombinational repair of damaged DNA.</text>
</comment>
<dbReference type="InterPro" id="IPR004604">
    <property type="entry name" value="DNA_recomb/repair_RecN"/>
</dbReference>
<evidence type="ECO:0000256" key="1">
    <source>
        <dbReference type="ARBA" id="ARBA00003618"/>
    </source>
</evidence>
<evidence type="ECO:0000256" key="9">
    <source>
        <dbReference type="PIRNR" id="PIRNR003128"/>
    </source>
</evidence>
<dbReference type="PANTHER" id="PTHR11059:SF0">
    <property type="entry name" value="DNA REPAIR PROTEIN RECN"/>
    <property type="match status" value="1"/>
</dbReference>
<evidence type="ECO:0000259" key="11">
    <source>
        <dbReference type="Pfam" id="PF02463"/>
    </source>
</evidence>
<dbReference type="Pfam" id="PF02463">
    <property type="entry name" value="SMC_N"/>
    <property type="match status" value="1"/>
</dbReference>
<evidence type="ECO:0000256" key="10">
    <source>
        <dbReference type="SAM" id="Coils"/>
    </source>
</evidence>
<evidence type="ECO:0000256" key="5">
    <source>
        <dbReference type="ARBA" id="ARBA00022763"/>
    </source>
</evidence>
<sequence>MLCQLSINNFAIVRFLELDFKAGMTSITGETGAGKSIAIDALGLCLGNRADAHTIRPGANKAEVSARFSLLDIPLAKRWLEDNDLDHDDECILRRTISIDGRSRAYVNGNPIPLAQVKALGHLLIGIHGQHAHHAMLKHEHQLTLLDSYANHKMLLDTVESSYHRCKTIEKQLKQLELDQHERLARKQLLQYQVEELNEFAITKGEFETIEAEHKKLANSTALIELCRSQLDILQDNDQANVESLLNTSISQGQDLESYDTELSSVVLMLNEALIQVQESSSELDRYLQGLELDPEYLEQLEQRLSKALQLARKHHVNANELYAHHQSLLAELNELDSDDDKLEEMRELLQKSQQAYLNHASKLSQSRIRYAKELDKKVTQSIHQLSMPKGKFSISVTFNQDVISPHGCDAIDFLVTTNPGQPLQPIAKVASGGELSRIGLGIQVITAKKVATPTLIFDEVDVGISGPTAAVVGRMLRTLGESTQVFCVTHLPQVAGNGHQHMFVNKSSKAGKTETSMTPLNKAQRVEELARLLGGDTITSNTIANAKELLRS</sequence>
<keyword evidence="5 9" id="KW-0227">DNA damage</keyword>
<evidence type="ECO:0000256" key="7">
    <source>
        <dbReference type="ARBA" id="ARBA00023204"/>
    </source>
</evidence>
<dbReference type="Proteomes" id="UP001529491">
    <property type="component" value="Chromosome"/>
</dbReference>
<dbReference type="NCBIfam" id="TIGR00634">
    <property type="entry name" value="recN"/>
    <property type="match status" value="1"/>
</dbReference>
<keyword evidence="13" id="KW-1185">Reference proteome</keyword>
<dbReference type="PANTHER" id="PTHR11059">
    <property type="entry name" value="DNA REPAIR PROTEIN RECN"/>
    <property type="match status" value="1"/>
</dbReference>